<sequence>MSTVKAPVRALEDFVERNLASGADHLVIFLDAPDADAETFLAAHPHVTHVVTDASYWRGSRPGNLNARQTINANLLRTALVPLPWAAWLFHIDADECLEIDRDHLERLEDSVQAVRLDTSEEVSSDDVRRRGWFKRRPTSDELDLLTALGIIARPALSQYFNGHVEGKVGVRPSLDCWIGIHHAKHDVGEQVPTAAGTDFRVLHHEGVSREEFVTGHLETRPSSPAKIQGRRSTVLGAVRALRATDLDTDRRRELLAEIYDRSVADPVDALDELGLLVRPDPARHAYAPRTIDRTQRRGLTEMIDALREQPLGSFHPNSGLAAPIDALDGAYAFLRSAGAETTEAVGAVLDRSRRRSNRRDQ</sequence>
<organism evidence="1 2">
    <name type="scientific">Isoptericola haloaureus</name>
    <dbReference type="NCBI Taxonomy" id="1542902"/>
    <lineage>
        <taxon>Bacteria</taxon>
        <taxon>Bacillati</taxon>
        <taxon>Actinomycetota</taxon>
        <taxon>Actinomycetes</taxon>
        <taxon>Micrococcales</taxon>
        <taxon>Promicromonosporaceae</taxon>
        <taxon>Isoptericola</taxon>
    </lineage>
</organism>
<dbReference type="RefSeq" id="WP_332901323.1">
    <property type="nucleotide sequence ID" value="NZ_JBAGLP010000110.1"/>
</dbReference>
<keyword evidence="2" id="KW-1185">Reference proteome</keyword>
<comment type="caution">
    <text evidence="1">The sequence shown here is derived from an EMBL/GenBank/DDBJ whole genome shotgun (WGS) entry which is preliminary data.</text>
</comment>
<gene>
    <name evidence="1" type="ORF">V5O49_05385</name>
</gene>
<reference evidence="1" key="1">
    <citation type="journal article" date="2024" name="Antonie Van Leeuwenhoek">
        <title>Isoptericola haloaureus sp. nov., a dimorphic actinobacterium isolated from mangrove sediments of southeast India, implicating biosaline agricultural significance through nitrogen fixation and salt tolerance genes.</title>
        <authorList>
            <person name="Prathaban M."/>
            <person name="Prathiviraj R."/>
            <person name="Ravichandran M."/>
            <person name="Natarajan S.D."/>
            <person name="Sobanaa M."/>
            <person name="Hari Krishna Kumar S."/>
            <person name="Chandrasekar V."/>
            <person name="Selvin J."/>
        </authorList>
    </citation>
    <scope>NUCLEOTIDE SEQUENCE</scope>
    <source>
        <strain evidence="1">MP1014</strain>
    </source>
</reference>
<dbReference type="EMBL" id="JBAGLP010000110">
    <property type="protein sequence ID" value="MEG3614554.1"/>
    <property type="molecule type" value="Genomic_DNA"/>
</dbReference>
<protein>
    <submittedName>
        <fullName evidence="1">Glycosyltransferase family 2 protein</fullName>
    </submittedName>
</protein>
<dbReference type="Pfam" id="PF13704">
    <property type="entry name" value="Glyco_tranf_2_4"/>
    <property type="match status" value="1"/>
</dbReference>
<evidence type="ECO:0000313" key="1">
    <source>
        <dbReference type="EMBL" id="MEG3614554.1"/>
    </source>
</evidence>
<reference evidence="1" key="2">
    <citation type="submission" date="2024-02" db="EMBL/GenBank/DDBJ databases">
        <authorList>
            <person name="Prathaban M."/>
            <person name="Mythili R."/>
            <person name="Sharmila Devi N."/>
            <person name="Sobanaa M."/>
            <person name="Prathiviraj R."/>
            <person name="Selvin J."/>
        </authorList>
    </citation>
    <scope>NUCLEOTIDE SEQUENCE</scope>
    <source>
        <strain evidence="1">MP1014</strain>
    </source>
</reference>
<dbReference type="Proteomes" id="UP001310387">
    <property type="component" value="Unassembled WGS sequence"/>
</dbReference>
<evidence type="ECO:0000313" key="2">
    <source>
        <dbReference type="Proteomes" id="UP001310387"/>
    </source>
</evidence>
<accession>A0ABU7Z4Z5</accession>
<name>A0ABU7Z4Z5_9MICO</name>
<proteinExistence type="predicted"/>